<dbReference type="RefSeq" id="WP_229728847.1">
    <property type="nucleotide sequence ID" value="NZ_BMCG01000002.1"/>
</dbReference>
<evidence type="ECO:0000313" key="6">
    <source>
        <dbReference type="Proteomes" id="UP000620266"/>
    </source>
</evidence>
<name>A0A8J2UKG9_9BURK</name>
<dbReference type="Proteomes" id="UP000620266">
    <property type="component" value="Unassembled WGS sequence"/>
</dbReference>
<comment type="caution">
    <text evidence="5">The sequence shown here is derived from an EMBL/GenBank/DDBJ whole genome shotgun (WGS) entry which is preliminary data.</text>
</comment>
<gene>
    <name evidence="5" type="primary">egl</name>
    <name evidence="5" type="ORF">GCM10007205_12570</name>
</gene>
<evidence type="ECO:0000256" key="2">
    <source>
        <dbReference type="ARBA" id="ARBA00023295"/>
    </source>
</evidence>
<dbReference type="Gene3D" id="3.20.20.80">
    <property type="entry name" value="Glycosidases"/>
    <property type="match status" value="1"/>
</dbReference>
<evidence type="ECO:0000256" key="1">
    <source>
        <dbReference type="ARBA" id="ARBA00022801"/>
    </source>
</evidence>
<dbReference type="GO" id="GO:0004553">
    <property type="term" value="F:hydrolase activity, hydrolyzing O-glycosyl compounds"/>
    <property type="evidence" value="ECO:0007669"/>
    <property type="project" value="InterPro"/>
</dbReference>
<dbReference type="PANTHER" id="PTHR34142">
    <property type="entry name" value="ENDO-BETA-1,4-GLUCANASE A"/>
    <property type="match status" value="1"/>
</dbReference>
<reference evidence="5" key="2">
    <citation type="submission" date="2020-09" db="EMBL/GenBank/DDBJ databases">
        <authorList>
            <person name="Sun Q."/>
            <person name="Sedlacek I."/>
        </authorList>
    </citation>
    <scope>NUCLEOTIDE SEQUENCE</scope>
    <source>
        <strain evidence="5">CCM 7086</strain>
    </source>
</reference>
<dbReference type="Pfam" id="PF00150">
    <property type="entry name" value="Cellulase"/>
    <property type="match status" value="1"/>
</dbReference>
<dbReference type="InterPro" id="IPR017853">
    <property type="entry name" value="GH"/>
</dbReference>
<evidence type="ECO:0000259" key="4">
    <source>
        <dbReference type="Pfam" id="PF00150"/>
    </source>
</evidence>
<keyword evidence="1 3" id="KW-0378">Hydrolase</keyword>
<proteinExistence type="inferred from homology"/>
<dbReference type="InterPro" id="IPR001547">
    <property type="entry name" value="Glyco_hydro_5"/>
</dbReference>
<comment type="similarity">
    <text evidence="3">Belongs to the glycosyl hydrolase 5 (cellulase A) family.</text>
</comment>
<dbReference type="PANTHER" id="PTHR34142:SF1">
    <property type="entry name" value="GLYCOSIDE HYDROLASE FAMILY 5 DOMAIN-CONTAINING PROTEIN"/>
    <property type="match status" value="1"/>
</dbReference>
<sequence length="351" mass="37966">MKQMFPAASGDRRGGVALFGWMAGMLLFALAGSAAAQCLATGQLKGVNLAGAEFNSSKLPGTLNKDYMYPRNADLDYVKQLGGNTIRLPFLWERVQPELNGELSTAELAQIDKTVKQAAARGLCVILDVHNYGTYRGKTIGSAEVPATAFVDLWKRLAAAFPDPQQAIFGLMNEPAKISIAQWAPVARQTVQALRAAGAQNVILVAGGRWSGAHEWTKDQGGTSNGREFAALTDPLGRTWLEAHQYADPGYSGTGTECVEPDRLGRIFANVTDWAKQNGQKLFLGEFGTPGSESCLAALDAMLAQMADTTVWRGWTYWAAGAWWAANYPMSIQPRDGVDKPQAAVLKKYFQ</sequence>
<protein>
    <submittedName>
        <fullName evidence="5">Cellulase</fullName>
    </submittedName>
</protein>
<dbReference type="EMBL" id="BMCG01000002">
    <property type="protein sequence ID" value="GGC04830.1"/>
    <property type="molecule type" value="Genomic_DNA"/>
</dbReference>
<evidence type="ECO:0000256" key="3">
    <source>
        <dbReference type="RuleBase" id="RU361153"/>
    </source>
</evidence>
<organism evidence="5 6">
    <name type="scientific">Oxalicibacterium flavum</name>
    <dbReference type="NCBI Taxonomy" id="179467"/>
    <lineage>
        <taxon>Bacteria</taxon>
        <taxon>Pseudomonadati</taxon>
        <taxon>Pseudomonadota</taxon>
        <taxon>Betaproteobacteria</taxon>
        <taxon>Burkholderiales</taxon>
        <taxon>Oxalobacteraceae</taxon>
        <taxon>Oxalicibacterium</taxon>
    </lineage>
</organism>
<evidence type="ECO:0000313" key="5">
    <source>
        <dbReference type="EMBL" id="GGC04830.1"/>
    </source>
</evidence>
<dbReference type="GO" id="GO:0009251">
    <property type="term" value="P:glucan catabolic process"/>
    <property type="evidence" value="ECO:0007669"/>
    <property type="project" value="TreeGrafter"/>
</dbReference>
<feature type="domain" description="Glycoside hydrolase family 5" evidence="4">
    <location>
        <begin position="48"/>
        <end position="320"/>
    </location>
</feature>
<keyword evidence="6" id="KW-1185">Reference proteome</keyword>
<accession>A0A8J2UKG9</accession>
<keyword evidence="2 3" id="KW-0326">Glycosidase</keyword>
<dbReference type="AlphaFoldDB" id="A0A8J2UKG9"/>
<dbReference type="SUPFAM" id="SSF51445">
    <property type="entry name" value="(Trans)glycosidases"/>
    <property type="match status" value="1"/>
</dbReference>
<reference evidence="5" key="1">
    <citation type="journal article" date="2014" name="Int. J. Syst. Evol. Microbiol.">
        <title>Complete genome sequence of Corynebacterium casei LMG S-19264T (=DSM 44701T), isolated from a smear-ripened cheese.</title>
        <authorList>
            <consortium name="US DOE Joint Genome Institute (JGI-PGF)"/>
            <person name="Walter F."/>
            <person name="Albersmeier A."/>
            <person name="Kalinowski J."/>
            <person name="Ruckert C."/>
        </authorList>
    </citation>
    <scope>NUCLEOTIDE SEQUENCE</scope>
    <source>
        <strain evidence="5">CCM 7086</strain>
    </source>
</reference>